<dbReference type="EC" id="3.1.-.-" evidence="9"/>
<dbReference type="InterPro" id="IPR002729">
    <property type="entry name" value="CRISPR-assoc_Cas1"/>
</dbReference>
<feature type="binding site" evidence="9">
    <location>
        <position position="223"/>
    </location>
    <ligand>
        <name>Mn(2+)</name>
        <dbReference type="ChEBI" id="CHEBI:29035"/>
    </ligand>
</feature>
<evidence type="ECO:0000256" key="5">
    <source>
        <dbReference type="ARBA" id="ARBA00022842"/>
    </source>
</evidence>
<name>A0A286TU57_9BACT</name>
<evidence type="ECO:0000256" key="6">
    <source>
        <dbReference type="ARBA" id="ARBA00023118"/>
    </source>
</evidence>
<accession>A0A286TU57</accession>
<feature type="binding site" evidence="9">
    <location>
        <position position="157"/>
    </location>
    <ligand>
        <name>Mn(2+)</name>
        <dbReference type="ChEBI" id="CHEBI:29035"/>
    </ligand>
</feature>
<dbReference type="GO" id="GO:0004520">
    <property type="term" value="F:DNA endonuclease activity"/>
    <property type="evidence" value="ECO:0007669"/>
    <property type="project" value="InterPro"/>
</dbReference>
<feature type="coiled-coil region" evidence="10">
    <location>
        <begin position="127"/>
        <end position="154"/>
    </location>
</feature>
<keyword evidence="3 9" id="KW-0255">Endonuclease</keyword>
<evidence type="ECO:0000256" key="9">
    <source>
        <dbReference type="HAMAP-Rule" id="MF_01470"/>
    </source>
</evidence>
<keyword evidence="5 9" id="KW-0460">Magnesium</keyword>
<keyword evidence="7 9" id="KW-0238">DNA-binding</keyword>
<comment type="caution">
    <text evidence="11">The sequence shown here is derived from an EMBL/GenBank/DDBJ whole genome shotgun (WGS) entry which is preliminary data.</text>
</comment>
<evidence type="ECO:0000256" key="8">
    <source>
        <dbReference type="ARBA" id="ARBA00023211"/>
    </source>
</evidence>
<keyword evidence="4 9" id="KW-0378">Hydrolase</keyword>
<dbReference type="AlphaFoldDB" id="A0A286TU57"/>
<gene>
    <name evidence="9" type="primary">cas1</name>
    <name evidence="11" type="ORF">SCALIN_C03_0073</name>
</gene>
<dbReference type="NCBIfam" id="TIGR03641">
    <property type="entry name" value="cas1_HMARI"/>
    <property type="match status" value="1"/>
</dbReference>
<evidence type="ECO:0000256" key="1">
    <source>
        <dbReference type="ARBA" id="ARBA00022722"/>
    </source>
</evidence>
<comment type="subunit">
    <text evidence="9">Homodimer, forms a heterotetramer with a Cas2 homodimer.</text>
</comment>
<protein>
    <recommendedName>
        <fullName evidence="9">CRISPR-associated endonuclease Cas1</fullName>
        <ecNumber evidence="9">3.1.-.-</ecNumber>
    </recommendedName>
</protein>
<keyword evidence="10" id="KW-0175">Coiled coil</keyword>
<dbReference type="PANTHER" id="PTHR43219:SF1">
    <property type="entry name" value="CRISPR-ASSOCIATED ENDONUCLEASE CAS1"/>
    <property type="match status" value="1"/>
</dbReference>
<dbReference type="InterPro" id="IPR042211">
    <property type="entry name" value="CRISPR-assoc_Cas1_N"/>
</dbReference>
<sequence>MKETIYIFSNGRLKRKDNTLFFETEDGNKKFIPVENTKEIFMFGENDLNSKVLNFLSQNEIVLSYFNYFGYYAGSFYPREHYNSGFMILKQADHYTDETKRKFIAKRFIEGAVKNCLKILKYYERRGKDLIQHIDDIEETLAKLEEQESIEKAMAIEGQIKQIYYNTFNNIIDNPEFSFERRTKRPPRDYLNTLISFSNSMIYTYVLSEIYQTHLDPRIGFLHTTNFRRFTLNLDVAEIFKPVIGDRTIFSVINKKIITENDFERQLNGILLKDTARKKFIQYMEERLKQTIKHSGLKKQVSYRRLMRLELYKLEKHLMGEDQYKPFVMEW</sequence>
<organism evidence="11 12">
    <name type="scientific">Candidatus Scalindua japonica</name>
    <dbReference type="NCBI Taxonomy" id="1284222"/>
    <lineage>
        <taxon>Bacteria</taxon>
        <taxon>Pseudomonadati</taxon>
        <taxon>Planctomycetota</taxon>
        <taxon>Candidatus Brocadiia</taxon>
        <taxon>Candidatus Brocadiales</taxon>
        <taxon>Candidatus Scalinduaceae</taxon>
        <taxon>Candidatus Scalindua</taxon>
    </lineage>
</organism>
<feature type="binding site" evidence="9">
    <location>
        <position position="238"/>
    </location>
    <ligand>
        <name>Mn(2+)</name>
        <dbReference type="ChEBI" id="CHEBI:29035"/>
    </ligand>
</feature>
<comment type="similarity">
    <text evidence="9">Belongs to the CRISPR-associated endonuclease Cas1 family.</text>
</comment>
<dbReference type="Proteomes" id="UP000218542">
    <property type="component" value="Unassembled WGS sequence"/>
</dbReference>
<evidence type="ECO:0000313" key="12">
    <source>
        <dbReference type="Proteomes" id="UP000218542"/>
    </source>
</evidence>
<keyword evidence="12" id="KW-1185">Reference proteome</keyword>
<dbReference type="EMBL" id="BAOS01000003">
    <property type="protein sequence ID" value="GAX59416.1"/>
    <property type="molecule type" value="Genomic_DNA"/>
</dbReference>
<dbReference type="Pfam" id="PF01867">
    <property type="entry name" value="Cas_Cas1"/>
    <property type="match status" value="1"/>
</dbReference>
<dbReference type="Gene3D" id="1.20.120.920">
    <property type="entry name" value="CRISPR-associated endonuclease Cas1, C-terminal domain"/>
    <property type="match status" value="1"/>
</dbReference>
<comment type="cofactor">
    <cofactor evidence="9">
        <name>Mg(2+)</name>
        <dbReference type="ChEBI" id="CHEBI:18420"/>
    </cofactor>
    <cofactor evidence="9">
        <name>Mn(2+)</name>
        <dbReference type="ChEBI" id="CHEBI:29035"/>
    </cofactor>
</comment>
<keyword evidence="8 9" id="KW-0464">Manganese</keyword>
<proteinExistence type="inferred from homology"/>
<dbReference type="Gene3D" id="3.100.10.20">
    <property type="entry name" value="CRISPR-associated endonuclease Cas1, N-terminal domain"/>
    <property type="match status" value="1"/>
</dbReference>
<dbReference type="HAMAP" id="MF_01470">
    <property type="entry name" value="Cas1"/>
    <property type="match status" value="1"/>
</dbReference>
<dbReference type="PANTHER" id="PTHR43219">
    <property type="entry name" value="CRISPR-ASSOCIATED ENDONUCLEASE CAS1"/>
    <property type="match status" value="1"/>
</dbReference>
<dbReference type="GO" id="GO:0003677">
    <property type="term" value="F:DNA binding"/>
    <property type="evidence" value="ECO:0007669"/>
    <property type="project" value="UniProtKB-KW"/>
</dbReference>
<dbReference type="GO" id="GO:0051607">
    <property type="term" value="P:defense response to virus"/>
    <property type="evidence" value="ECO:0007669"/>
    <property type="project" value="UniProtKB-UniRule"/>
</dbReference>
<dbReference type="InterPro" id="IPR019858">
    <property type="entry name" value="CRISPR-assoc_Cas1_HMARI/TNEAP"/>
</dbReference>
<dbReference type="GO" id="GO:0046872">
    <property type="term" value="F:metal ion binding"/>
    <property type="evidence" value="ECO:0007669"/>
    <property type="project" value="UniProtKB-UniRule"/>
</dbReference>
<keyword evidence="6 9" id="KW-0051">Antiviral defense</keyword>
<dbReference type="CDD" id="cd09722">
    <property type="entry name" value="Cas1_I-B"/>
    <property type="match status" value="1"/>
</dbReference>
<evidence type="ECO:0000256" key="4">
    <source>
        <dbReference type="ARBA" id="ARBA00022801"/>
    </source>
</evidence>
<dbReference type="GO" id="GO:0016787">
    <property type="term" value="F:hydrolase activity"/>
    <property type="evidence" value="ECO:0007669"/>
    <property type="project" value="UniProtKB-KW"/>
</dbReference>
<dbReference type="OrthoDB" id="9803119at2"/>
<evidence type="ECO:0000256" key="2">
    <source>
        <dbReference type="ARBA" id="ARBA00022723"/>
    </source>
</evidence>
<keyword evidence="1 9" id="KW-0540">Nuclease</keyword>
<dbReference type="NCBIfam" id="TIGR00287">
    <property type="entry name" value="cas1"/>
    <property type="match status" value="1"/>
</dbReference>
<evidence type="ECO:0000313" key="11">
    <source>
        <dbReference type="EMBL" id="GAX59416.1"/>
    </source>
</evidence>
<evidence type="ECO:0000256" key="3">
    <source>
        <dbReference type="ARBA" id="ARBA00022759"/>
    </source>
</evidence>
<dbReference type="RefSeq" id="WP_096892544.1">
    <property type="nucleotide sequence ID" value="NZ_BAOS01000003.1"/>
</dbReference>
<comment type="function">
    <text evidence="9">CRISPR (clustered regularly interspaced short palindromic repeat), is an adaptive immune system that provides protection against mobile genetic elements (viruses, transposable elements and conjugative plasmids). CRISPR clusters contain spacers, sequences complementary to antecedent mobile elements, and target invading nucleic acids. CRISPR clusters are transcribed and processed into CRISPR RNA (crRNA). Acts as a dsDNA endonuclease. Involved in the integration of spacer DNA into the CRISPR cassette.</text>
</comment>
<dbReference type="InterPro" id="IPR042206">
    <property type="entry name" value="CRISPR-assoc_Cas1_C"/>
</dbReference>
<reference evidence="12" key="1">
    <citation type="journal article" date="2017" name="Environ. Microbiol. Rep.">
        <title>Genetic Diversity of Marine Anaerobic Ammonium-Oxidizing Bacteria as Revealed by Genomic and Proteomic Analyses of 'Candidatus Scalindua japonica'.</title>
        <authorList>
            <person name="Oshiki M."/>
            <person name="Mizuto K."/>
            <person name="Kimura Z."/>
            <person name="Kindaichi T."/>
            <person name="Satoh H."/>
            <person name="Okabe S."/>
        </authorList>
    </citation>
    <scope>NUCLEOTIDE SEQUENCE [LARGE SCALE GENOMIC DNA]</scope>
    <source>
        <strain evidence="12">husup-a2</strain>
    </source>
</reference>
<evidence type="ECO:0000256" key="7">
    <source>
        <dbReference type="ARBA" id="ARBA00023125"/>
    </source>
</evidence>
<dbReference type="GO" id="GO:0043571">
    <property type="term" value="P:maintenance of CRISPR repeat elements"/>
    <property type="evidence" value="ECO:0007669"/>
    <property type="project" value="UniProtKB-UniRule"/>
</dbReference>
<evidence type="ECO:0000256" key="10">
    <source>
        <dbReference type="SAM" id="Coils"/>
    </source>
</evidence>
<keyword evidence="2 9" id="KW-0479">Metal-binding</keyword>